<dbReference type="InterPro" id="IPR026906">
    <property type="entry name" value="LRR_5"/>
</dbReference>
<name>A0A8K0EB61_BRALA</name>
<evidence type="ECO:0000256" key="10">
    <source>
        <dbReference type="ARBA" id="ARBA00023157"/>
    </source>
</evidence>
<keyword evidence="3" id="KW-1003">Cell membrane</keyword>
<gene>
    <name evidence="15" type="primary">IGFALS</name>
    <name evidence="15" type="ORF">BLAG_LOCUS8602</name>
</gene>
<keyword evidence="6 13" id="KW-0732">Signal</keyword>
<dbReference type="InterPro" id="IPR013783">
    <property type="entry name" value="Ig-like_fold"/>
</dbReference>
<evidence type="ECO:0000256" key="4">
    <source>
        <dbReference type="ARBA" id="ARBA00022614"/>
    </source>
</evidence>
<evidence type="ECO:0000256" key="7">
    <source>
        <dbReference type="ARBA" id="ARBA00022737"/>
    </source>
</evidence>
<dbReference type="FunFam" id="3.80.10.10:FF:001438">
    <property type="entry name" value="Uncharacterized protein"/>
    <property type="match status" value="1"/>
</dbReference>
<evidence type="ECO:0000256" key="13">
    <source>
        <dbReference type="SAM" id="SignalP"/>
    </source>
</evidence>
<protein>
    <submittedName>
        <fullName evidence="15">IGFALS protein</fullName>
    </submittedName>
</protein>
<dbReference type="SMART" id="SM00408">
    <property type="entry name" value="IGc2"/>
    <property type="match status" value="1"/>
</dbReference>
<keyword evidence="11" id="KW-0325">Glycoprotein</keyword>
<evidence type="ECO:0000256" key="1">
    <source>
        <dbReference type="ARBA" id="ARBA00004167"/>
    </source>
</evidence>
<dbReference type="SMART" id="SM00369">
    <property type="entry name" value="LRR_TYP"/>
    <property type="match status" value="15"/>
</dbReference>
<dbReference type="InterPro" id="IPR036179">
    <property type="entry name" value="Ig-like_dom_sf"/>
</dbReference>
<dbReference type="InterPro" id="IPR003599">
    <property type="entry name" value="Ig_sub"/>
</dbReference>
<evidence type="ECO:0000313" key="15">
    <source>
        <dbReference type="EMBL" id="CAH1246653.1"/>
    </source>
</evidence>
<evidence type="ECO:0000256" key="6">
    <source>
        <dbReference type="ARBA" id="ARBA00022729"/>
    </source>
</evidence>
<keyword evidence="12" id="KW-0393">Immunoglobulin domain</keyword>
<dbReference type="InterPro" id="IPR007110">
    <property type="entry name" value="Ig-like_dom"/>
</dbReference>
<evidence type="ECO:0000256" key="8">
    <source>
        <dbReference type="ARBA" id="ARBA00022989"/>
    </source>
</evidence>
<dbReference type="PROSITE" id="PS50835">
    <property type="entry name" value="IG_LIKE"/>
    <property type="match status" value="1"/>
</dbReference>
<dbReference type="SMART" id="SM00013">
    <property type="entry name" value="LRRNT"/>
    <property type="match status" value="1"/>
</dbReference>
<feature type="signal peptide" evidence="13">
    <location>
        <begin position="1"/>
        <end position="24"/>
    </location>
</feature>
<evidence type="ECO:0000256" key="3">
    <source>
        <dbReference type="ARBA" id="ARBA00022475"/>
    </source>
</evidence>
<dbReference type="InterPro" id="IPR000372">
    <property type="entry name" value="LRRNT"/>
</dbReference>
<evidence type="ECO:0000259" key="14">
    <source>
        <dbReference type="PROSITE" id="PS50835"/>
    </source>
</evidence>
<keyword evidence="8" id="KW-1133">Transmembrane helix</keyword>
<accession>A0A8K0EB61</accession>
<keyword evidence="16" id="KW-1185">Reference proteome</keyword>
<evidence type="ECO:0000256" key="2">
    <source>
        <dbReference type="ARBA" id="ARBA00004236"/>
    </source>
</evidence>
<dbReference type="Proteomes" id="UP000838412">
    <property type="component" value="Chromosome 15"/>
</dbReference>
<evidence type="ECO:0000313" key="16">
    <source>
        <dbReference type="Proteomes" id="UP000838412"/>
    </source>
</evidence>
<keyword evidence="7" id="KW-0677">Repeat</keyword>
<dbReference type="Pfam" id="PF07679">
    <property type="entry name" value="I-set"/>
    <property type="match status" value="1"/>
</dbReference>
<dbReference type="FunFam" id="2.60.40.10:FF:000076">
    <property type="entry name" value="Leucine-rich repeat and Ig domain-containing 4"/>
    <property type="match status" value="1"/>
</dbReference>
<dbReference type="Pfam" id="PF01463">
    <property type="entry name" value="LRRCT"/>
    <property type="match status" value="1"/>
</dbReference>
<dbReference type="GO" id="GO:0005886">
    <property type="term" value="C:plasma membrane"/>
    <property type="evidence" value="ECO:0007669"/>
    <property type="project" value="UniProtKB-SubCell"/>
</dbReference>
<evidence type="ECO:0000256" key="12">
    <source>
        <dbReference type="ARBA" id="ARBA00023319"/>
    </source>
</evidence>
<evidence type="ECO:0000256" key="5">
    <source>
        <dbReference type="ARBA" id="ARBA00022692"/>
    </source>
</evidence>
<dbReference type="PROSITE" id="PS51450">
    <property type="entry name" value="LRR"/>
    <property type="match status" value="1"/>
</dbReference>
<dbReference type="InterPro" id="IPR013098">
    <property type="entry name" value="Ig_I-set"/>
</dbReference>
<evidence type="ECO:0000256" key="9">
    <source>
        <dbReference type="ARBA" id="ARBA00023136"/>
    </source>
</evidence>
<sequence length="711" mass="77596">MAALITKRLLVVVMVVCVLEISLCADCPESCSCNSYPPSVTVTCNNPNLTSVPSGAPKNTTLFVIRGTKVSALRSGDLTGLPNLNTIYFDNNQISTLEMGAFVGVPSLTYIEMVQNEISALPSGAFRSLKKLDTVDMRWNRIKEIPKSCFTDLPLLKVVLLQGNAIESIDIGAFSNMSKAIEIYLQDNSITEIRKGAFVGPLGKGPSVDLTKNAISHIDEGAFAAFGNLGGLSLANNSLKSIEGAFSGLKSVSTLDLSYNNLQSLSETAFSGVTEMSRLDLESNEIIAISPKTFASLSPLTELSLQNNRLASFDVVLPNTLTKLQLQYNLLNTFPNLPSGLTHLDISSNPIDFLKDKQFAKLGTLRTLCLSNIRYFRKKGTIDAAILEGLTQLDTLKLASNNLTQVPSSALQHFPQMSETLDLSYNQITSLHPGDFTNLSNLYILVLKGNNITSISSDALKPLKHLFSIDLSHNPIVYLGPDVFKWQSESMYEVMLKGTKLRLIDGDAFNSSTGVKSLWFENNDMHYLPWNVFNPLTYYGDPQEALDLESNPWRCDCQMYEYARWQNSTQGLVAASLTCQDPPELRGKTLREVPLEQFKCNCSHFSTPSIDTTGSDANATSGQGAILKCNVTACPQAVILWSTPRGITLSSNSPHPGLEVLDDGSLVIVETVPEDEGTYSCMAANYLGQATASLRLKIIPKSRLPKGNVDY</sequence>
<dbReference type="PANTHER" id="PTHR24373">
    <property type="entry name" value="SLIT RELATED LEUCINE-RICH REPEAT NEURONAL PROTEIN"/>
    <property type="match status" value="1"/>
</dbReference>
<organism evidence="15 16">
    <name type="scientific">Branchiostoma lanceolatum</name>
    <name type="common">Common lancelet</name>
    <name type="synonym">Amphioxus lanceolatum</name>
    <dbReference type="NCBI Taxonomy" id="7740"/>
    <lineage>
        <taxon>Eukaryota</taxon>
        <taxon>Metazoa</taxon>
        <taxon>Chordata</taxon>
        <taxon>Cephalochordata</taxon>
        <taxon>Leptocardii</taxon>
        <taxon>Amphioxiformes</taxon>
        <taxon>Branchiostomatidae</taxon>
        <taxon>Branchiostoma</taxon>
    </lineage>
</organism>
<reference evidence="15" key="1">
    <citation type="submission" date="2022-01" db="EMBL/GenBank/DDBJ databases">
        <authorList>
            <person name="Braso-Vives M."/>
        </authorList>
    </citation>
    <scope>NUCLEOTIDE SEQUENCE</scope>
</reference>
<dbReference type="Pfam" id="PF13855">
    <property type="entry name" value="LRR_8"/>
    <property type="match status" value="2"/>
</dbReference>
<comment type="subcellular location">
    <subcellularLocation>
        <location evidence="2">Cell membrane</location>
    </subcellularLocation>
    <subcellularLocation>
        <location evidence="1">Membrane</location>
        <topology evidence="1">Single-pass membrane protein</topology>
    </subcellularLocation>
</comment>
<dbReference type="InterPro" id="IPR001611">
    <property type="entry name" value="Leu-rich_rpt"/>
</dbReference>
<dbReference type="SUPFAM" id="SSF52058">
    <property type="entry name" value="L domain-like"/>
    <property type="match status" value="2"/>
</dbReference>
<dbReference type="SMART" id="SM00409">
    <property type="entry name" value="IG"/>
    <property type="match status" value="1"/>
</dbReference>
<dbReference type="InterPro" id="IPR003598">
    <property type="entry name" value="Ig_sub2"/>
</dbReference>
<proteinExistence type="predicted"/>
<keyword evidence="4" id="KW-0433">Leucine-rich repeat</keyword>
<keyword evidence="10" id="KW-1015">Disulfide bond</keyword>
<dbReference type="InterPro" id="IPR003591">
    <property type="entry name" value="Leu-rich_rpt_typical-subtyp"/>
</dbReference>
<dbReference type="Gene3D" id="3.80.10.10">
    <property type="entry name" value="Ribonuclease Inhibitor"/>
    <property type="match status" value="4"/>
</dbReference>
<dbReference type="Pfam" id="PF13306">
    <property type="entry name" value="LRR_5"/>
    <property type="match status" value="1"/>
</dbReference>
<dbReference type="AlphaFoldDB" id="A0A8K0EB61"/>
<dbReference type="Gene3D" id="2.60.40.10">
    <property type="entry name" value="Immunoglobulins"/>
    <property type="match status" value="1"/>
</dbReference>
<dbReference type="PANTHER" id="PTHR24373:SF370">
    <property type="entry name" value="FISH-LIPS, ISOFORM E"/>
    <property type="match status" value="1"/>
</dbReference>
<evidence type="ECO:0000256" key="11">
    <source>
        <dbReference type="ARBA" id="ARBA00023180"/>
    </source>
</evidence>
<dbReference type="SMART" id="SM00082">
    <property type="entry name" value="LRRCT"/>
    <property type="match status" value="1"/>
</dbReference>
<feature type="domain" description="Ig-like" evidence="14">
    <location>
        <begin position="608"/>
        <end position="699"/>
    </location>
</feature>
<feature type="chain" id="PRO_5035449971" evidence="13">
    <location>
        <begin position="25"/>
        <end position="711"/>
    </location>
</feature>
<dbReference type="InterPro" id="IPR032675">
    <property type="entry name" value="LRR_dom_sf"/>
</dbReference>
<keyword evidence="5" id="KW-0812">Transmembrane</keyword>
<keyword evidence="9" id="KW-0472">Membrane</keyword>
<dbReference type="OrthoDB" id="27267at2759"/>
<dbReference type="InterPro" id="IPR050328">
    <property type="entry name" value="Dev_Immune_Receptor"/>
</dbReference>
<dbReference type="EMBL" id="OV696700">
    <property type="protein sequence ID" value="CAH1246653.1"/>
    <property type="molecule type" value="Genomic_DNA"/>
</dbReference>
<dbReference type="InterPro" id="IPR000483">
    <property type="entry name" value="Cys-rich_flank_reg_C"/>
</dbReference>
<dbReference type="SUPFAM" id="SSF48726">
    <property type="entry name" value="Immunoglobulin"/>
    <property type="match status" value="1"/>
</dbReference>